<reference evidence="2 3" key="1">
    <citation type="journal article" date="2012" name="J. Bacteriol.">
        <title>Genome sequence of cold-adapted Pseudomonas mandelii strain JR-1.</title>
        <authorList>
            <person name="Jang S.H."/>
            <person name="Kim J."/>
            <person name="Kim J."/>
            <person name="Hong S."/>
            <person name="Lee C."/>
        </authorList>
    </citation>
    <scope>NUCLEOTIDE SEQUENCE [LARGE SCALE GENOMIC DNA]</scope>
    <source>
        <strain evidence="2 3">JR-1</strain>
        <plasmid evidence="3">Plasmid</plasmid>
    </source>
</reference>
<dbReference type="EMBL" id="CP005961">
    <property type="protein sequence ID" value="AHZ73688.1"/>
    <property type="molecule type" value="Genomic_DNA"/>
</dbReference>
<dbReference type="KEGG" id="pman:OU5_P0436"/>
<dbReference type="HOGENOM" id="CLU_085290_0_0_6"/>
<name>A0A024EMX7_9PSED</name>
<dbReference type="AlphaFoldDB" id="A0A024EMX7"/>
<evidence type="ECO:0000313" key="3">
    <source>
        <dbReference type="Proteomes" id="UP000026913"/>
    </source>
</evidence>
<sequence length="212" mass="24363">MNIDNLRKSYRQLVDESKFHRIIIAALLATNFVSVVGWLNKSTVIDMQPPGLAERAWVDESRASDAYVEGWALYIADRLGNVKPKSASMIRNSLEPLLSADIYQDVINKIESQVQQIRQDRVVLAFEPKEVLRDKNKVNKFYVVGRSVMSGPTGKPVRDNKTYELDLRVQNYKPVLYFVDVYSGAPRTEDVIRREEKAGEARKRMDRNNDEN</sequence>
<dbReference type="Pfam" id="PF05309">
    <property type="entry name" value="TraE"/>
    <property type="match status" value="1"/>
</dbReference>
<protein>
    <recommendedName>
        <fullName evidence="4">Conjugal transfer pilus assembly protein TraE</fullName>
    </recommendedName>
</protein>
<dbReference type="Proteomes" id="UP000026913">
    <property type="component" value="Plasmid unnamed"/>
</dbReference>
<keyword evidence="1" id="KW-0472">Membrane</keyword>
<evidence type="ECO:0000256" key="1">
    <source>
        <dbReference type="SAM" id="Phobius"/>
    </source>
</evidence>
<evidence type="ECO:0008006" key="4">
    <source>
        <dbReference type="Google" id="ProtNLM"/>
    </source>
</evidence>
<keyword evidence="2" id="KW-0614">Plasmid</keyword>
<keyword evidence="1" id="KW-0812">Transmembrane</keyword>
<dbReference type="OrthoDB" id="7405099at2"/>
<organism evidence="2 3">
    <name type="scientific">Pseudomonas mandelii JR-1</name>
    <dbReference type="NCBI Taxonomy" id="1147786"/>
    <lineage>
        <taxon>Bacteria</taxon>
        <taxon>Pseudomonadati</taxon>
        <taxon>Pseudomonadota</taxon>
        <taxon>Gammaproteobacteria</taxon>
        <taxon>Pseudomonadales</taxon>
        <taxon>Pseudomonadaceae</taxon>
        <taxon>Pseudomonas</taxon>
    </lineage>
</organism>
<feature type="transmembrane region" description="Helical" evidence="1">
    <location>
        <begin position="21"/>
        <end position="39"/>
    </location>
</feature>
<keyword evidence="1" id="KW-1133">Transmembrane helix</keyword>
<gene>
    <name evidence="2" type="ORF">OU5_P0436</name>
</gene>
<accession>A0A024EMX7</accession>
<proteinExistence type="predicted"/>
<geneLocation type="plasmid" evidence="3"/>
<dbReference type="RefSeq" id="WP_010466562.1">
    <property type="nucleotide sequence ID" value="NZ_CP005961.1"/>
</dbReference>
<evidence type="ECO:0000313" key="2">
    <source>
        <dbReference type="EMBL" id="AHZ73688.1"/>
    </source>
</evidence>
<dbReference type="InterPro" id="IPR007973">
    <property type="entry name" value="Pilus_assembly_TraE"/>
</dbReference>